<evidence type="ECO:0000259" key="3">
    <source>
        <dbReference type="Pfam" id="PF00501"/>
    </source>
</evidence>
<reference evidence="5 6" key="1">
    <citation type="journal article" date="2012" name="J. Am. Chem. Soc.">
        <title>Bacterial biosynthesis and maturation of the didemnin anti-cancer agents.</title>
        <authorList>
            <person name="Xu Y."/>
            <person name="Kersten R.D."/>
            <person name="Nam S.J."/>
            <person name="Lu L."/>
            <person name="Al-Suwailem A.M."/>
            <person name="Zheng H."/>
            <person name="Fenical W."/>
            <person name="Dorrestein P.C."/>
            <person name="Moore B.S."/>
            <person name="Qian P.Y."/>
        </authorList>
    </citation>
    <scope>NUCLEOTIDE SEQUENCE [LARGE SCALE GENOMIC DNA]</scope>
    <source>
        <strain evidence="5 6">KA081020-065</strain>
    </source>
</reference>
<dbReference type="PATRIC" id="fig|1110502.3.peg.4221"/>
<keyword evidence="5" id="KW-0614">Plasmid</keyword>
<dbReference type="InterPro" id="IPR042099">
    <property type="entry name" value="ANL_N_sf"/>
</dbReference>
<dbReference type="SUPFAM" id="SSF56801">
    <property type="entry name" value="Acetyl-CoA synthetase-like"/>
    <property type="match status" value="1"/>
</dbReference>
<evidence type="ECO:0000256" key="2">
    <source>
        <dbReference type="ARBA" id="ARBA00022598"/>
    </source>
</evidence>
<dbReference type="HOGENOM" id="CLU_000022_59_0_5"/>
<protein>
    <submittedName>
        <fullName evidence="5">AMP-binding domain protein</fullName>
    </submittedName>
</protein>
<dbReference type="InterPro" id="IPR000873">
    <property type="entry name" value="AMP-dep_synth/lig_dom"/>
</dbReference>
<name>I3TT85_TISMK</name>
<organism evidence="5 6">
    <name type="scientific">Tistrella mobilis (strain KA081020-065)</name>
    <dbReference type="NCBI Taxonomy" id="1110502"/>
    <lineage>
        <taxon>Bacteria</taxon>
        <taxon>Pseudomonadati</taxon>
        <taxon>Pseudomonadota</taxon>
        <taxon>Alphaproteobacteria</taxon>
        <taxon>Geminicoccales</taxon>
        <taxon>Geminicoccaceae</taxon>
        <taxon>Tistrella</taxon>
    </lineage>
</organism>
<dbReference type="PANTHER" id="PTHR43201:SF5">
    <property type="entry name" value="MEDIUM-CHAIN ACYL-COA LIGASE ACSF2, MITOCHONDRIAL"/>
    <property type="match status" value="1"/>
</dbReference>
<keyword evidence="6" id="KW-1185">Reference proteome</keyword>
<keyword evidence="2" id="KW-0436">Ligase</keyword>
<accession>I3TT85</accession>
<dbReference type="InterPro" id="IPR025110">
    <property type="entry name" value="AMP-bd_C"/>
</dbReference>
<evidence type="ECO:0000313" key="5">
    <source>
        <dbReference type="EMBL" id="AFK55973.1"/>
    </source>
</evidence>
<sequence length="628" mass="65138">MTADAHGGRPRHLPPFRSLADVEALERDPIDSHLTGRTMTGVLAHAARTHGDRIAACYLADPADPEGMAEEIGFAAFFRRAMQAAVLFRSLGLTRTEAVGCLLPALPQTVEIGWGAAHAGRIMPVNPFLEPAIIGAMLGRAGAAILCIEGPSGRDGTWEKLPAILAAAPAIRHVLVVGEPAAPDGVLHYETLRAAADPAEAGPEPAPGDIAACFHTGGTTGLPKIAPLTHYNLACMSLIAGYGAGLRAGDTLTNGMPLFHVGALVMGALAPFAHGCRVVQLGRRGYRDPSVMAGLWDIFGRVRPDIAIGPPTVVAAATQSFAAPPGDTGLRAWISSASSLPAEVHRRFTDRTGVPIKEAWGLTEATLVLTYMPPDGESRPGSVGLRLPWCEVRVARVADGRVVELLPAGTAGAIIARSPSVFPGYLDPAANRGVLLEDGWLDTGDMGVMDADGFLTITGRAKDVIIRGGHNIDPALIEEPLNAHPDVALGAAVGLPDARLGEVPVAFVTLKRGSSRSGADILAELAPTIAERAAIPRWIEVLPALPMTAVGKVHKPGLRREACRRAAAACLGLDPDRIGAEDLPGGRIAVILPFAAGSAAFDQAAATLAGLGLDARPSPAPAPEEPRP</sequence>
<dbReference type="Pfam" id="PF00501">
    <property type="entry name" value="AMP-binding"/>
    <property type="match status" value="1"/>
</dbReference>
<comment type="similarity">
    <text evidence="1">Belongs to the ATP-dependent AMP-binding enzyme family.</text>
</comment>
<evidence type="ECO:0000256" key="1">
    <source>
        <dbReference type="ARBA" id="ARBA00006432"/>
    </source>
</evidence>
<dbReference type="Proteomes" id="UP000005258">
    <property type="component" value="Plasmid pTM1"/>
</dbReference>
<dbReference type="Pfam" id="PF13193">
    <property type="entry name" value="AMP-binding_C"/>
    <property type="match status" value="1"/>
</dbReference>
<feature type="domain" description="AMP-binding enzyme C-terminal" evidence="4">
    <location>
        <begin position="477"/>
        <end position="552"/>
    </location>
</feature>
<dbReference type="GO" id="GO:0006631">
    <property type="term" value="P:fatty acid metabolic process"/>
    <property type="evidence" value="ECO:0007669"/>
    <property type="project" value="TreeGrafter"/>
</dbReference>
<dbReference type="InterPro" id="IPR045851">
    <property type="entry name" value="AMP-bd_C_sf"/>
</dbReference>
<dbReference type="Gene3D" id="3.30.300.30">
    <property type="match status" value="1"/>
</dbReference>
<dbReference type="RefSeq" id="WP_014747650.1">
    <property type="nucleotide sequence ID" value="NC_017957.2"/>
</dbReference>
<geneLocation type="plasmid" evidence="5 6">
    <name>pTM1</name>
</geneLocation>
<dbReference type="AlphaFoldDB" id="I3TT85"/>
<feature type="domain" description="AMP-dependent synthetase/ligase" evidence="3">
    <location>
        <begin position="44"/>
        <end position="426"/>
    </location>
</feature>
<dbReference type="GO" id="GO:0031956">
    <property type="term" value="F:medium-chain fatty acid-CoA ligase activity"/>
    <property type="evidence" value="ECO:0007669"/>
    <property type="project" value="TreeGrafter"/>
</dbReference>
<dbReference type="EMBL" id="CP003237">
    <property type="protein sequence ID" value="AFK55973.1"/>
    <property type="molecule type" value="Genomic_DNA"/>
</dbReference>
<dbReference type="Gene3D" id="3.40.50.12780">
    <property type="entry name" value="N-terminal domain of ligase-like"/>
    <property type="match status" value="1"/>
</dbReference>
<gene>
    <name evidence="5" type="ordered locus">TMO_a0570</name>
</gene>
<evidence type="ECO:0000313" key="6">
    <source>
        <dbReference type="Proteomes" id="UP000005258"/>
    </source>
</evidence>
<proteinExistence type="inferred from homology"/>
<dbReference type="KEGG" id="tmo:TMO_a0570"/>
<dbReference type="PANTHER" id="PTHR43201">
    <property type="entry name" value="ACYL-COA SYNTHETASE"/>
    <property type="match status" value="1"/>
</dbReference>
<evidence type="ECO:0000259" key="4">
    <source>
        <dbReference type="Pfam" id="PF13193"/>
    </source>
</evidence>